<sequence length="118" mass="13689">MNIACTICLDRFFLSSTISASPCGHLFHDKCLDRWLIDERKKTCPQCRTSITPKQVLKKLYLMEPLCQTQVPSGGQDSSELLNQLETQETKILECEQRCRKALNDLQKVNEYYYILLL</sequence>
<evidence type="ECO:0000313" key="7">
    <source>
        <dbReference type="EMBL" id="CAF0869047.1"/>
    </source>
</evidence>
<dbReference type="PROSITE" id="PS50089">
    <property type="entry name" value="ZF_RING_2"/>
    <property type="match status" value="1"/>
</dbReference>
<dbReference type="Proteomes" id="UP000663854">
    <property type="component" value="Unassembled WGS sequence"/>
</dbReference>
<organism evidence="7 9">
    <name type="scientific">Rotaria sordida</name>
    <dbReference type="NCBI Taxonomy" id="392033"/>
    <lineage>
        <taxon>Eukaryota</taxon>
        <taxon>Metazoa</taxon>
        <taxon>Spiralia</taxon>
        <taxon>Gnathifera</taxon>
        <taxon>Rotifera</taxon>
        <taxon>Eurotatoria</taxon>
        <taxon>Bdelloidea</taxon>
        <taxon>Philodinida</taxon>
        <taxon>Philodinidae</taxon>
        <taxon>Rotaria</taxon>
    </lineage>
</organism>
<dbReference type="PANTHER" id="PTHR46569:SF1">
    <property type="entry name" value="E3 UBIQUITIN-PROTEIN LIGASE RFWD3-RELATED"/>
    <property type="match status" value="1"/>
</dbReference>
<evidence type="ECO:0000313" key="10">
    <source>
        <dbReference type="Proteomes" id="UP000663870"/>
    </source>
</evidence>
<dbReference type="GO" id="GO:0090734">
    <property type="term" value="C:site of DNA damage"/>
    <property type="evidence" value="ECO:0007669"/>
    <property type="project" value="TreeGrafter"/>
</dbReference>
<proteinExistence type="predicted"/>
<dbReference type="SUPFAM" id="SSF57850">
    <property type="entry name" value="RING/U-box"/>
    <property type="match status" value="1"/>
</dbReference>
<keyword evidence="1" id="KW-0479">Metal-binding</keyword>
<dbReference type="AlphaFoldDB" id="A0A813X1E0"/>
<dbReference type="GO" id="GO:0008270">
    <property type="term" value="F:zinc ion binding"/>
    <property type="evidence" value="ECO:0007669"/>
    <property type="project" value="UniProtKB-KW"/>
</dbReference>
<dbReference type="InterPro" id="IPR013083">
    <property type="entry name" value="Znf_RING/FYVE/PHD"/>
</dbReference>
<dbReference type="InterPro" id="IPR001841">
    <property type="entry name" value="Znf_RING"/>
</dbReference>
<evidence type="ECO:0000313" key="9">
    <source>
        <dbReference type="Proteomes" id="UP000663854"/>
    </source>
</evidence>
<dbReference type="SMART" id="SM00744">
    <property type="entry name" value="RINGv"/>
    <property type="match status" value="1"/>
</dbReference>
<dbReference type="GO" id="GO:0061630">
    <property type="term" value="F:ubiquitin protein ligase activity"/>
    <property type="evidence" value="ECO:0007669"/>
    <property type="project" value="TreeGrafter"/>
</dbReference>
<accession>A0A813X1E0</accession>
<feature type="domain" description="RING-type" evidence="6">
    <location>
        <begin position="5"/>
        <end position="48"/>
    </location>
</feature>
<dbReference type="InterPro" id="IPR011016">
    <property type="entry name" value="Znf_RING-CH"/>
</dbReference>
<evidence type="ECO:0000259" key="6">
    <source>
        <dbReference type="PROSITE" id="PS50089"/>
    </source>
</evidence>
<dbReference type="GO" id="GO:0016567">
    <property type="term" value="P:protein ubiquitination"/>
    <property type="evidence" value="ECO:0007669"/>
    <property type="project" value="TreeGrafter"/>
</dbReference>
<dbReference type="SMART" id="SM00184">
    <property type="entry name" value="RING"/>
    <property type="match status" value="1"/>
</dbReference>
<keyword evidence="10" id="KW-1185">Reference proteome</keyword>
<dbReference type="Proteomes" id="UP000663870">
    <property type="component" value="Unassembled WGS sequence"/>
</dbReference>
<evidence type="ECO:0000256" key="3">
    <source>
        <dbReference type="ARBA" id="ARBA00022833"/>
    </source>
</evidence>
<evidence type="ECO:0000256" key="2">
    <source>
        <dbReference type="ARBA" id="ARBA00022771"/>
    </source>
</evidence>
<evidence type="ECO:0000313" key="8">
    <source>
        <dbReference type="EMBL" id="CAF1000890.1"/>
    </source>
</evidence>
<evidence type="ECO:0000256" key="4">
    <source>
        <dbReference type="PROSITE-ProRule" id="PRU00175"/>
    </source>
</evidence>
<protein>
    <recommendedName>
        <fullName evidence="6">RING-type domain-containing protein</fullName>
    </recommendedName>
</protein>
<gene>
    <name evidence="8" type="ORF">JXQ802_LOCUS14169</name>
    <name evidence="7" type="ORF">PYM288_LOCUS7949</name>
</gene>
<dbReference type="Gene3D" id="3.30.40.10">
    <property type="entry name" value="Zinc/RING finger domain, C3HC4 (zinc finger)"/>
    <property type="match status" value="1"/>
</dbReference>
<name>A0A813X1E0_9BILA</name>
<evidence type="ECO:0000256" key="5">
    <source>
        <dbReference type="SAM" id="Coils"/>
    </source>
</evidence>
<dbReference type="PANTHER" id="PTHR46569">
    <property type="entry name" value="E3 UBIQUITIN-PROTEIN LIGASE TRAIP"/>
    <property type="match status" value="1"/>
</dbReference>
<comment type="caution">
    <text evidence="7">The sequence shown here is derived from an EMBL/GenBank/DDBJ whole genome shotgun (WGS) entry which is preliminary data.</text>
</comment>
<dbReference type="GO" id="GO:0031297">
    <property type="term" value="P:replication fork processing"/>
    <property type="evidence" value="ECO:0007669"/>
    <property type="project" value="TreeGrafter"/>
</dbReference>
<dbReference type="EMBL" id="CAJNOL010000313">
    <property type="protein sequence ID" value="CAF1000890.1"/>
    <property type="molecule type" value="Genomic_DNA"/>
</dbReference>
<dbReference type="GO" id="GO:0005634">
    <property type="term" value="C:nucleus"/>
    <property type="evidence" value="ECO:0007669"/>
    <property type="project" value="TreeGrafter"/>
</dbReference>
<dbReference type="InterPro" id="IPR052639">
    <property type="entry name" value="TRAIP_ubiq-protein_ligase"/>
</dbReference>
<keyword evidence="3" id="KW-0862">Zinc</keyword>
<dbReference type="EMBL" id="CAJNOH010000101">
    <property type="protein sequence ID" value="CAF0869047.1"/>
    <property type="molecule type" value="Genomic_DNA"/>
</dbReference>
<dbReference type="Pfam" id="PF13639">
    <property type="entry name" value="zf-RING_2"/>
    <property type="match status" value="1"/>
</dbReference>
<feature type="coiled-coil region" evidence="5">
    <location>
        <begin position="78"/>
        <end position="105"/>
    </location>
</feature>
<keyword evidence="2 4" id="KW-0863">Zinc-finger</keyword>
<evidence type="ECO:0000256" key="1">
    <source>
        <dbReference type="ARBA" id="ARBA00022723"/>
    </source>
</evidence>
<reference evidence="7" key="1">
    <citation type="submission" date="2021-02" db="EMBL/GenBank/DDBJ databases">
        <authorList>
            <person name="Nowell W R."/>
        </authorList>
    </citation>
    <scope>NUCLEOTIDE SEQUENCE</scope>
</reference>
<keyword evidence="5" id="KW-0175">Coiled coil</keyword>